<accession>A0ABS7ME32</accession>
<feature type="region of interest" description="Disordered" evidence="1">
    <location>
        <begin position="1"/>
        <end position="60"/>
    </location>
</feature>
<sequence>MGHCTMPEPPAASPPPSSGCTAEHAAMGHCKSDTPSAEVADPHGSHDNPPGNEAAPAPPRVDAADTIFGADAMRGPRERLYAEHGGGTFSKLMIDEAEWRAGQGSDGYAWDAEAWIGGDIDRLVLKSEGEGAFGGDFEGGEAQALWSHAIGPYFDVQAGVRQDFGPGASPTHAVLGIEGLAPYWFEVEGALFVSHKGDVTARFEASYDQRITQRLIAQPMAEADFAMQNVTETGVGAGLSSIELGLRLRYEFVREFAPYVGVVWERKIGRTARLARRAGEDASRPSFVAGVRFWF</sequence>
<evidence type="ECO:0000256" key="1">
    <source>
        <dbReference type="SAM" id="MobiDB-lite"/>
    </source>
</evidence>
<dbReference type="InterPro" id="IPR007939">
    <property type="entry name" value="Cu-R_B_prcur"/>
</dbReference>
<proteinExistence type="predicted"/>
<protein>
    <submittedName>
        <fullName evidence="2">Copper resistance protein B</fullName>
    </submittedName>
</protein>
<dbReference type="Pfam" id="PF05275">
    <property type="entry name" value="CopB"/>
    <property type="match status" value="1"/>
</dbReference>
<reference evidence="2" key="1">
    <citation type="submission" date="2021-08" db="EMBL/GenBank/DDBJ databases">
        <title>Sphingopyxis panaciterrulae sp. nov., isolated from the surface water of the Yellow Sea.</title>
        <authorList>
            <person name="Gao Z."/>
            <person name="Zhang D."/>
            <person name="Zhang A."/>
        </authorList>
    </citation>
    <scope>NUCLEOTIDE SEQUENCE</scope>
    <source>
        <strain evidence="2">XHP0097</strain>
    </source>
</reference>
<gene>
    <name evidence="2" type="ORF">K5P26_04145</name>
</gene>
<dbReference type="EMBL" id="JAILXK010000001">
    <property type="protein sequence ID" value="MBY4636331.1"/>
    <property type="molecule type" value="Genomic_DNA"/>
</dbReference>
<feature type="compositionally biased region" description="Pro residues" evidence="1">
    <location>
        <begin position="7"/>
        <end position="17"/>
    </location>
</feature>
<organism evidence="2 3">
    <name type="scientific">Sphingopyxis jiangsuensis</name>
    <dbReference type="NCBI Taxonomy" id="2871171"/>
    <lineage>
        <taxon>Bacteria</taxon>
        <taxon>Pseudomonadati</taxon>
        <taxon>Pseudomonadota</taxon>
        <taxon>Alphaproteobacteria</taxon>
        <taxon>Sphingomonadales</taxon>
        <taxon>Sphingomonadaceae</taxon>
        <taxon>Sphingopyxis</taxon>
    </lineage>
</organism>
<dbReference type="Proteomes" id="UP001166571">
    <property type="component" value="Unassembled WGS sequence"/>
</dbReference>
<evidence type="ECO:0000313" key="3">
    <source>
        <dbReference type="Proteomes" id="UP001166571"/>
    </source>
</evidence>
<evidence type="ECO:0000313" key="2">
    <source>
        <dbReference type="EMBL" id="MBY4636331.1"/>
    </source>
</evidence>
<comment type="caution">
    <text evidence="2">The sequence shown here is derived from an EMBL/GenBank/DDBJ whole genome shotgun (WGS) entry which is preliminary data.</text>
</comment>
<keyword evidence="3" id="KW-1185">Reference proteome</keyword>
<name>A0ABS7ME32_9SPHN</name>